<dbReference type="Gene3D" id="3.40.50.720">
    <property type="entry name" value="NAD(P)-binding Rossmann-like Domain"/>
    <property type="match status" value="1"/>
</dbReference>
<reference evidence="3" key="1">
    <citation type="submission" date="2023-03" db="EMBL/GenBank/DDBJ databases">
        <title>Massive genome expansion in bonnet fungi (Mycena s.s.) driven by repeated elements and novel gene families across ecological guilds.</title>
        <authorList>
            <consortium name="Lawrence Berkeley National Laboratory"/>
            <person name="Harder C.B."/>
            <person name="Miyauchi S."/>
            <person name="Viragh M."/>
            <person name="Kuo A."/>
            <person name="Thoen E."/>
            <person name="Andreopoulos B."/>
            <person name="Lu D."/>
            <person name="Skrede I."/>
            <person name="Drula E."/>
            <person name="Henrissat B."/>
            <person name="Morin E."/>
            <person name="Kohler A."/>
            <person name="Barry K."/>
            <person name="LaButti K."/>
            <person name="Morin E."/>
            <person name="Salamov A."/>
            <person name="Lipzen A."/>
            <person name="Mereny Z."/>
            <person name="Hegedus B."/>
            <person name="Baldrian P."/>
            <person name="Stursova M."/>
            <person name="Weitz H."/>
            <person name="Taylor A."/>
            <person name="Grigoriev I.V."/>
            <person name="Nagy L.G."/>
            <person name="Martin F."/>
            <person name="Kauserud H."/>
        </authorList>
    </citation>
    <scope>NUCLEOTIDE SEQUENCE</scope>
    <source>
        <strain evidence="3">CBHHK002</strain>
    </source>
</reference>
<dbReference type="Proteomes" id="UP001218218">
    <property type="component" value="Unassembled WGS sequence"/>
</dbReference>
<dbReference type="GO" id="GO:0016491">
    <property type="term" value="F:oxidoreductase activity"/>
    <property type="evidence" value="ECO:0007669"/>
    <property type="project" value="UniProtKB-KW"/>
</dbReference>
<dbReference type="AlphaFoldDB" id="A0AAD6ZUI5"/>
<comment type="similarity">
    <text evidence="1">Belongs to the short-chain dehydrogenases/reductases (SDR) family.</text>
</comment>
<proteinExistence type="inferred from homology"/>
<dbReference type="Pfam" id="PF00106">
    <property type="entry name" value="adh_short"/>
    <property type="match status" value="1"/>
</dbReference>
<dbReference type="PANTHER" id="PTHR43669">
    <property type="entry name" value="5-KETO-D-GLUCONATE 5-REDUCTASE"/>
    <property type="match status" value="1"/>
</dbReference>
<organism evidence="3 4">
    <name type="scientific">Mycena albidolilacea</name>
    <dbReference type="NCBI Taxonomy" id="1033008"/>
    <lineage>
        <taxon>Eukaryota</taxon>
        <taxon>Fungi</taxon>
        <taxon>Dikarya</taxon>
        <taxon>Basidiomycota</taxon>
        <taxon>Agaricomycotina</taxon>
        <taxon>Agaricomycetes</taxon>
        <taxon>Agaricomycetidae</taxon>
        <taxon>Agaricales</taxon>
        <taxon>Marasmiineae</taxon>
        <taxon>Mycenaceae</taxon>
        <taxon>Mycena</taxon>
    </lineage>
</organism>
<dbReference type="PANTHER" id="PTHR43669:SF4">
    <property type="entry name" value="SHORT-CHAIN DEHYDROGENASE"/>
    <property type="match status" value="1"/>
</dbReference>
<name>A0AAD6ZUI5_9AGAR</name>
<sequence length="263" mass="28622">MDRSAVTPLGYHRSRIQVPSLQPDHHIGMSPFVAFVIGSGQNIGDSTAAALKAQGYKVAVGSRKPAVEERQRDGYFPVAMEAHNPEGVKAAFAHVNAELGPPSVVVFNTGLSVTAPVPEDPLSLPLEAFQRQTAVASAVYAAAQEALVGFRSDALKGMNKTFIITGNPLPWLPADVLPIYFGLNIQKLILWRLMEFFSGAYSKEQARFYFATLVGEKGGVIEDVSAFPTSGPQHAQVYLDLIARADQTDWDYRFTLDGKQWAN</sequence>
<protein>
    <submittedName>
        <fullName evidence="3">Uncharacterized protein</fullName>
    </submittedName>
</protein>
<evidence type="ECO:0000313" key="3">
    <source>
        <dbReference type="EMBL" id="KAJ7339956.1"/>
    </source>
</evidence>
<keyword evidence="4" id="KW-1185">Reference proteome</keyword>
<dbReference type="InterPro" id="IPR002347">
    <property type="entry name" value="SDR_fam"/>
</dbReference>
<dbReference type="SUPFAM" id="SSF51735">
    <property type="entry name" value="NAD(P)-binding Rossmann-fold domains"/>
    <property type="match status" value="1"/>
</dbReference>
<evidence type="ECO:0000256" key="1">
    <source>
        <dbReference type="ARBA" id="ARBA00006484"/>
    </source>
</evidence>
<dbReference type="EMBL" id="JARIHO010000027">
    <property type="protein sequence ID" value="KAJ7339956.1"/>
    <property type="molecule type" value="Genomic_DNA"/>
</dbReference>
<evidence type="ECO:0000313" key="4">
    <source>
        <dbReference type="Proteomes" id="UP001218218"/>
    </source>
</evidence>
<dbReference type="InterPro" id="IPR036291">
    <property type="entry name" value="NAD(P)-bd_dom_sf"/>
</dbReference>
<gene>
    <name evidence="3" type="ORF">DFH08DRAFT_875832</name>
</gene>
<accession>A0AAD6ZUI5</accession>
<evidence type="ECO:0000256" key="2">
    <source>
        <dbReference type="ARBA" id="ARBA00023002"/>
    </source>
</evidence>
<comment type="caution">
    <text evidence="3">The sequence shown here is derived from an EMBL/GenBank/DDBJ whole genome shotgun (WGS) entry which is preliminary data.</text>
</comment>
<keyword evidence="2" id="KW-0560">Oxidoreductase</keyword>